<dbReference type="SUPFAM" id="SSF52540">
    <property type="entry name" value="P-loop containing nucleoside triphosphate hydrolases"/>
    <property type="match status" value="1"/>
</dbReference>
<dbReference type="InterPro" id="IPR017871">
    <property type="entry name" value="ABC_transporter-like_CS"/>
</dbReference>
<dbReference type="EMBL" id="CAFBNB010000110">
    <property type="protein sequence ID" value="CAB4930689.1"/>
    <property type="molecule type" value="Genomic_DNA"/>
</dbReference>
<dbReference type="PROSITE" id="PS00211">
    <property type="entry name" value="ABC_TRANSPORTER_1"/>
    <property type="match status" value="1"/>
</dbReference>
<dbReference type="InterPro" id="IPR050763">
    <property type="entry name" value="ABC_transporter_ATP-binding"/>
</dbReference>
<name>A0A6J7IHY0_9ZZZZ</name>
<dbReference type="AlphaFoldDB" id="A0A6J7IHY0"/>
<dbReference type="Gene3D" id="3.40.50.300">
    <property type="entry name" value="P-loop containing nucleotide triphosphate hydrolases"/>
    <property type="match status" value="1"/>
</dbReference>
<dbReference type="InterPro" id="IPR027417">
    <property type="entry name" value="P-loop_NTPase"/>
</dbReference>
<dbReference type="PROSITE" id="PS50893">
    <property type="entry name" value="ABC_TRANSPORTER_2"/>
    <property type="match status" value="1"/>
</dbReference>
<sequence>MQVISSEPEQALVPGPPEPALVIDNLVVRYGTAVAVDGLSMTAEASQVTALLGPNGAGKTTTVEVACGLRTATSGQVRLLGAKPGSRAVAERIGVMLQQGGLYPTARPLEWLQYLARLYPSHADPSELLDLVGIDPATRTTTRRLSGGEQQRVKLAAALLPNPEFLILDEPTAGLDPLARRNLLEAIGARRDAGMSILLTTHQLSDVEALADRVVVIAGGRIVAEGTVSELTGANDAMSFRATPGLDLTSLAAALPDASRVQEPRPGSYVVHGPPSPQVMAAITAWCAQQGVMATDLAVGQRTLEQIVIDAGSEPS</sequence>
<dbReference type="CDD" id="cd03230">
    <property type="entry name" value="ABC_DR_subfamily_A"/>
    <property type="match status" value="1"/>
</dbReference>
<dbReference type="Pfam" id="PF00005">
    <property type="entry name" value="ABC_tran"/>
    <property type="match status" value="1"/>
</dbReference>
<dbReference type="PANTHER" id="PTHR42711:SF16">
    <property type="entry name" value="ABC TRANSPORTER ATP-BINDING PROTEIN"/>
    <property type="match status" value="1"/>
</dbReference>
<evidence type="ECO:0000313" key="5">
    <source>
        <dbReference type="EMBL" id="CAB4930689.1"/>
    </source>
</evidence>
<evidence type="ECO:0000256" key="3">
    <source>
        <dbReference type="ARBA" id="ARBA00022840"/>
    </source>
</evidence>
<accession>A0A6J7IHY0</accession>
<dbReference type="GO" id="GO:0005524">
    <property type="term" value="F:ATP binding"/>
    <property type="evidence" value="ECO:0007669"/>
    <property type="project" value="UniProtKB-KW"/>
</dbReference>
<keyword evidence="1" id="KW-0813">Transport</keyword>
<keyword evidence="3" id="KW-0067">ATP-binding</keyword>
<feature type="domain" description="ABC transporter" evidence="4">
    <location>
        <begin position="21"/>
        <end position="244"/>
    </location>
</feature>
<evidence type="ECO:0000259" key="4">
    <source>
        <dbReference type="PROSITE" id="PS50893"/>
    </source>
</evidence>
<dbReference type="GO" id="GO:0016887">
    <property type="term" value="F:ATP hydrolysis activity"/>
    <property type="evidence" value="ECO:0007669"/>
    <property type="project" value="InterPro"/>
</dbReference>
<keyword evidence="2" id="KW-0547">Nucleotide-binding</keyword>
<dbReference type="InterPro" id="IPR003593">
    <property type="entry name" value="AAA+_ATPase"/>
</dbReference>
<proteinExistence type="predicted"/>
<gene>
    <name evidence="5" type="ORF">UFOPK3720_00699</name>
</gene>
<organism evidence="5">
    <name type="scientific">freshwater metagenome</name>
    <dbReference type="NCBI Taxonomy" id="449393"/>
    <lineage>
        <taxon>unclassified sequences</taxon>
        <taxon>metagenomes</taxon>
        <taxon>ecological metagenomes</taxon>
    </lineage>
</organism>
<evidence type="ECO:0000256" key="1">
    <source>
        <dbReference type="ARBA" id="ARBA00022448"/>
    </source>
</evidence>
<dbReference type="PANTHER" id="PTHR42711">
    <property type="entry name" value="ABC TRANSPORTER ATP-BINDING PROTEIN"/>
    <property type="match status" value="1"/>
</dbReference>
<protein>
    <submittedName>
        <fullName evidence="5">Unannotated protein</fullName>
    </submittedName>
</protein>
<reference evidence="5" key="1">
    <citation type="submission" date="2020-05" db="EMBL/GenBank/DDBJ databases">
        <authorList>
            <person name="Chiriac C."/>
            <person name="Salcher M."/>
            <person name="Ghai R."/>
            <person name="Kavagutti S V."/>
        </authorList>
    </citation>
    <scope>NUCLEOTIDE SEQUENCE</scope>
</reference>
<evidence type="ECO:0000256" key="2">
    <source>
        <dbReference type="ARBA" id="ARBA00022741"/>
    </source>
</evidence>
<dbReference type="SMART" id="SM00382">
    <property type="entry name" value="AAA"/>
    <property type="match status" value="1"/>
</dbReference>
<dbReference type="InterPro" id="IPR003439">
    <property type="entry name" value="ABC_transporter-like_ATP-bd"/>
</dbReference>